<dbReference type="AlphaFoldDB" id="A0A7K0CRA7"/>
<evidence type="ECO:0000313" key="1">
    <source>
        <dbReference type="EMBL" id="MQY16028.1"/>
    </source>
</evidence>
<gene>
    <name evidence="1" type="ORF">SRB5_62200</name>
</gene>
<name>A0A7K0CRA7_9ACTN</name>
<protein>
    <submittedName>
        <fullName evidence="1">Uncharacterized protein</fullName>
    </submittedName>
</protein>
<dbReference type="Proteomes" id="UP000466345">
    <property type="component" value="Unassembled WGS sequence"/>
</dbReference>
<dbReference type="EMBL" id="WEGJ01000043">
    <property type="protein sequence ID" value="MQY16028.1"/>
    <property type="molecule type" value="Genomic_DNA"/>
</dbReference>
<keyword evidence="2" id="KW-1185">Reference proteome</keyword>
<evidence type="ECO:0000313" key="2">
    <source>
        <dbReference type="Proteomes" id="UP000466345"/>
    </source>
</evidence>
<reference evidence="1 2" key="1">
    <citation type="submission" date="2019-10" db="EMBL/GenBank/DDBJ databases">
        <title>Streptomyces smaragdinus sp. nov. and Streptomyces fabii sp. nov., isolated from the gut of fungus growing-termite Macrotermes natalensis.</title>
        <authorList>
            <person name="Schwitalla J."/>
            <person name="Benndorf R."/>
            <person name="Martin K."/>
            <person name="De Beer W."/>
            <person name="Kaster A.-K."/>
            <person name="Vollmers J."/>
            <person name="Poulsen M."/>
            <person name="Beemelmanns C."/>
        </authorList>
    </citation>
    <scope>NUCLEOTIDE SEQUENCE [LARGE SCALE GENOMIC DNA]</scope>
    <source>
        <strain evidence="1 2">RB5</strain>
    </source>
</reference>
<sequence>MWAYLGTGRGCGRRRRDRAVPSSIFCRSATAAPQDGMGGMCDTADKMTRGNVDNCSPFDNLRGIDRMRATSCAVLAAVACTDIVDLGVNVYGAWGDVLTERVIDMRNQLRSWIVRNVSRCFTSALFSLVTALGLAVTPAQAVGPVQTSERLFMSGPNAIITCELGAYFTGDLSTLTPHVDICRMSGLEFGVNFGGYPWQFVAQGEGIPASGEIVGAIQIFAISEPSICTFSVDGAEISAAYDPELHGLHLLDEGDLVVTVADCVGLFNAGDPLTLSGFMPILP</sequence>
<accession>A0A7K0CRA7</accession>
<proteinExistence type="predicted"/>
<organism evidence="1 2">
    <name type="scientific">Streptomyces smaragdinus</name>
    <dbReference type="NCBI Taxonomy" id="2585196"/>
    <lineage>
        <taxon>Bacteria</taxon>
        <taxon>Bacillati</taxon>
        <taxon>Actinomycetota</taxon>
        <taxon>Actinomycetes</taxon>
        <taxon>Kitasatosporales</taxon>
        <taxon>Streptomycetaceae</taxon>
        <taxon>Streptomyces</taxon>
    </lineage>
</organism>
<comment type="caution">
    <text evidence="1">The sequence shown here is derived from an EMBL/GenBank/DDBJ whole genome shotgun (WGS) entry which is preliminary data.</text>
</comment>